<evidence type="ECO:0000256" key="4">
    <source>
        <dbReference type="ARBA" id="ARBA00022989"/>
    </source>
</evidence>
<proteinExistence type="inferred from homology"/>
<feature type="transmembrane region" description="Helical" evidence="6">
    <location>
        <begin position="12"/>
        <end position="33"/>
    </location>
</feature>
<gene>
    <name evidence="7" type="ORF">KA717_08615</name>
</gene>
<protein>
    <recommendedName>
        <fullName evidence="8">Tic20 family protein Ycf60</fullName>
    </recommendedName>
</protein>
<evidence type="ECO:0000256" key="5">
    <source>
        <dbReference type="ARBA" id="ARBA00023136"/>
    </source>
</evidence>
<keyword evidence="5 6" id="KW-0472">Membrane</keyword>
<dbReference type="Pfam" id="PF16166">
    <property type="entry name" value="TIC20"/>
    <property type="match status" value="1"/>
</dbReference>
<sequence>MTGRGSTDIKDKIFGAMMYIIPLLDAFMFGKFLFNQFPVLAIIYLPIEPLLSFYYQFPFASFIVFLVLFFAVVRNDKISHFIRFNAMQAILIGILLSLFGLILQTILPALGIGLLTETLFNFAFLATLVASFYGIVQSVLGRYAEIPTISEAAYSQVRW</sequence>
<dbReference type="PANTHER" id="PTHR33510:SF5">
    <property type="entry name" value="PROTEIN TIC 20-II, CHLOROPLASTIC"/>
    <property type="match status" value="1"/>
</dbReference>
<accession>A0A977L2D1</accession>
<name>A0A977L2D1_9CYAN</name>
<dbReference type="KEGG" id="wna:KA717_08615"/>
<keyword evidence="3 6" id="KW-0812">Transmembrane</keyword>
<dbReference type="AlphaFoldDB" id="A0A977L2D1"/>
<feature type="transmembrane region" description="Helical" evidence="6">
    <location>
        <begin position="53"/>
        <end position="73"/>
    </location>
</feature>
<comment type="similarity">
    <text evidence="2">Belongs to the Tic20 family.</text>
</comment>
<keyword evidence="4 6" id="KW-1133">Transmembrane helix</keyword>
<dbReference type="Proteomes" id="UP001065613">
    <property type="component" value="Chromosome"/>
</dbReference>
<dbReference type="PANTHER" id="PTHR33510">
    <property type="entry name" value="PROTEIN TIC 20-II, CHLOROPLASTIC"/>
    <property type="match status" value="1"/>
</dbReference>
<organism evidence="7">
    <name type="scientific">Woronichinia naegeliana WA131</name>
    <dbReference type="NCBI Taxonomy" id="2824559"/>
    <lineage>
        <taxon>Bacteria</taxon>
        <taxon>Bacillati</taxon>
        <taxon>Cyanobacteriota</taxon>
        <taxon>Cyanophyceae</taxon>
        <taxon>Synechococcales</taxon>
        <taxon>Coelosphaeriaceae</taxon>
        <taxon>Woronichinia</taxon>
    </lineage>
</organism>
<evidence type="ECO:0000256" key="6">
    <source>
        <dbReference type="SAM" id="Phobius"/>
    </source>
</evidence>
<evidence type="ECO:0000256" key="1">
    <source>
        <dbReference type="ARBA" id="ARBA00004141"/>
    </source>
</evidence>
<evidence type="ECO:0000256" key="2">
    <source>
        <dbReference type="ARBA" id="ARBA00009596"/>
    </source>
</evidence>
<evidence type="ECO:0000313" key="7">
    <source>
        <dbReference type="EMBL" id="UXE62760.1"/>
    </source>
</evidence>
<comment type="subcellular location">
    <subcellularLocation>
        <location evidence="1">Membrane</location>
        <topology evidence="1">Multi-pass membrane protein</topology>
    </subcellularLocation>
</comment>
<reference evidence="7" key="1">
    <citation type="submission" date="2021-04" db="EMBL/GenBank/DDBJ databases">
        <title>Genome sequence of Woronichinia naegeliana from Washington state freshwater lake bloom.</title>
        <authorList>
            <person name="Dreher T.W."/>
        </authorList>
    </citation>
    <scope>NUCLEOTIDE SEQUENCE</scope>
    <source>
        <strain evidence="7">WA131</strain>
    </source>
</reference>
<dbReference type="InterPro" id="IPR005691">
    <property type="entry name" value="Tic20"/>
</dbReference>
<feature type="transmembrane region" description="Helical" evidence="6">
    <location>
        <begin position="119"/>
        <end position="136"/>
    </location>
</feature>
<feature type="transmembrane region" description="Helical" evidence="6">
    <location>
        <begin position="85"/>
        <end position="107"/>
    </location>
</feature>
<dbReference type="EMBL" id="CP073041">
    <property type="protein sequence ID" value="UXE62760.1"/>
    <property type="molecule type" value="Genomic_DNA"/>
</dbReference>
<dbReference type="GO" id="GO:0016020">
    <property type="term" value="C:membrane"/>
    <property type="evidence" value="ECO:0007669"/>
    <property type="project" value="UniProtKB-SubCell"/>
</dbReference>
<evidence type="ECO:0008006" key="8">
    <source>
        <dbReference type="Google" id="ProtNLM"/>
    </source>
</evidence>
<evidence type="ECO:0000256" key="3">
    <source>
        <dbReference type="ARBA" id="ARBA00022692"/>
    </source>
</evidence>